<keyword evidence="9 12" id="KW-1133">Transmembrane helix</keyword>
<feature type="domain" description="Peptidase M48" evidence="13">
    <location>
        <begin position="82"/>
        <end position="293"/>
    </location>
</feature>
<dbReference type="InterPro" id="IPR050083">
    <property type="entry name" value="HtpX_protease"/>
</dbReference>
<keyword evidence="7 12" id="KW-0378">Hydrolase</keyword>
<evidence type="ECO:0000256" key="4">
    <source>
        <dbReference type="ARBA" id="ARBA00022670"/>
    </source>
</evidence>
<protein>
    <recommendedName>
        <fullName evidence="12">Protease HtpX</fullName>
        <ecNumber evidence="12">3.4.24.-</ecNumber>
    </recommendedName>
    <alternativeName>
        <fullName evidence="12">Heat shock protein HtpX</fullName>
    </alternativeName>
</protein>
<comment type="caution">
    <text evidence="14">The sequence shown here is derived from an EMBL/GenBank/DDBJ whole genome shotgun (WGS) entry which is preliminary data.</text>
</comment>
<dbReference type="GO" id="GO:0008233">
    <property type="term" value="F:peptidase activity"/>
    <property type="evidence" value="ECO:0007669"/>
    <property type="project" value="UniProtKB-KW"/>
</dbReference>
<dbReference type="RefSeq" id="WP_379984372.1">
    <property type="nucleotide sequence ID" value="NZ_JADIKD010000012.1"/>
</dbReference>
<evidence type="ECO:0000259" key="13">
    <source>
        <dbReference type="Pfam" id="PF01435"/>
    </source>
</evidence>
<feature type="transmembrane region" description="Helical" evidence="12">
    <location>
        <begin position="156"/>
        <end position="176"/>
    </location>
</feature>
<keyword evidence="15" id="KW-1185">Reference proteome</keyword>
<keyword evidence="5 12" id="KW-0812">Transmembrane</keyword>
<keyword evidence="12" id="KW-0346">Stress response</keyword>
<evidence type="ECO:0000256" key="5">
    <source>
        <dbReference type="ARBA" id="ARBA00022692"/>
    </source>
</evidence>
<dbReference type="InterPro" id="IPR022919">
    <property type="entry name" value="Pept_M48_protease_HtpX"/>
</dbReference>
<keyword evidence="6 12" id="KW-0479">Metal-binding</keyword>
<feature type="transmembrane region" description="Helical" evidence="12">
    <location>
        <begin position="196"/>
        <end position="220"/>
    </location>
</feature>
<feature type="binding site" evidence="12">
    <location>
        <position position="225"/>
    </location>
    <ligand>
        <name>Zn(2+)</name>
        <dbReference type="ChEBI" id="CHEBI:29105"/>
        <note>catalytic</note>
    </ligand>
</feature>
<evidence type="ECO:0000256" key="11">
    <source>
        <dbReference type="ARBA" id="ARBA00023136"/>
    </source>
</evidence>
<evidence type="ECO:0000256" key="9">
    <source>
        <dbReference type="ARBA" id="ARBA00022989"/>
    </source>
</evidence>
<dbReference type="PANTHER" id="PTHR43221:SF1">
    <property type="entry name" value="PROTEASE HTPX"/>
    <property type="match status" value="1"/>
</dbReference>
<evidence type="ECO:0000256" key="12">
    <source>
        <dbReference type="HAMAP-Rule" id="MF_00188"/>
    </source>
</evidence>
<feature type="binding site" evidence="12">
    <location>
        <position position="150"/>
    </location>
    <ligand>
        <name>Zn(2+)</name>
        <dbReference type="ChEBI" id="CHEBI:29105"/>
        <note>catalytic</note>
    </ligand>
</feature>
<dbReference type="HAMAP" id="MF_00188">
    <property type="entry name" value="Pept_M48_protease_HtpX"/>
    <property type="match status" value="1"/>
</dbReference>
<evidence type="ECO:0000256" key="7">
    <source>
        <dbReference type="ARBA" id="ARBA00022801"/>
    </source>
</evidence>
<evidence type="ECO:0000256" key="8">
    <source>
        <dbReference type="ARBA" id="ARBA00022833"/>
    </source>
</evidence>
<accession>A0ABW8KDR5</accession>
<comment type="subcellular location">
    <subcellularLocation>
        <location evidence="1 12">Cell membrane</location>
        <topology evidence="1 12">Multi-pass membrane protein</topology>
    </subcellularLocation>
</comment>
<evidence type="ECO:0000313" key="14">
    <source>
        <dbReference type="EMBL" id="MFK2919594.1"/>
    </source>
</evidence>
<keyword evidence="11 12" id="KW-0472">Membrane</keyword>
<dbReference type="EMBL" id="JADIKD010000012">
    <property type="protein sequence ID" value="MFK2919594.1"/>
    <property type="molecule type" value="Genomic_DNA"/>
</dbReference>
<name>A0ABW8KDR5_9GAMM</name>
<dbReference type="Gene3D" id="3.30.2010.10">
    <property type="entry name" value="Metalloproteases ('zincins'), catalytic domain"/>
    <property type="match status" value="1"/>
</dbReference>
<feature type="transmembrane region" description="Helical" evidence="12">
    <location>
        <begin position="42"/>
        <end position="60"/>
    </location>
</feature>
<keyword evidence="10 12" id="KW-0482">Metalloprotease</keyword>
<dbReference type="GO" id="GO:0006508">
    <property type="term" value="P:proteolysis"/>
    <property type="evidence" value="ECO:0007669"/>
    <property type="project" value="UniProtKB-KW"/>
</dbReference>
<dbReference type="NCBIfam" id="NF003965">
    <property type="entry name" value="PRK05457.1"/>
    <property type="match status" value="1"/>
</dbReference>
<gene>
    <name evidence="12 14" type="primary">htpX</name>
    <name evidence="14" type="ORF">ISS97_20205</name>
</gene>
<evidence type="ECO:0000256" key="10">
    <source>
        <dbReference type="ARBA" id="ARBA00023049"/>
    </source>
</evidence>
<dbReference type="Pfam" id="PF01435">
    <property type="entry name" value="Peptidase_M48"/>
    <property type="match status" value="1"/>
</dbReference>
<dbReference type="InterPro" id="IPR001915">
    <property type="entry name" value="Peptidase_M48"/>
</dbReference>
<dbReference type="EC" id="3.4.24.-" evidence="12"/>
<comment type="cofactor">
    <cofactor evidence="12">
        <name>Zn(2+)</name>
        <dbReference type="ChEBI" id="CHEBI:29105"/>
    </cofactor>
    <text evidence="12">Binds 1 zinc ion per subunit.</text>
</comment>
<keyword evidence="4 12" id="KW-0645">Protease</keyword>
<reference evidence="14 15" key="1">
    <citation type="submission" date="2020-10" db="EMBL/GenBank/DDBJ databases">
        <title>Phylogeny of dyella-like bacteria.</title>
        <authorList>
            <person name="Fu J."/>
        </authorList>
    </citation>
    <scope>NUCLEOTIDE SEQUENCE [LARGE SCALE GENOMIC DNA]</scope>
    <source>
        <strain evidence="14 15">BB4</strain>
    </source>
</reference>
<comment type="similarity">
    <text evidence="2 12">Belongs to the peptidase M48B family.</text>
</comment>
<dbReference type="PANTHER" id="PTHR43221">
    <property type="entry name" value="PROTEASE HTPX"/>
    <property type="match status" value="1"/>
</dbReference>
<sequence>MRRIALFLLTNIAVLLLLSIVCRIFGIDQWAAARGYGGMGGLLVYAAVFGMGGAFISLAMSKWTAKMSTGARVIEQPQNDAERWLVDTVRRHAQNAGIGMPEVAIYDAPEMNAFATGMTKNSSLVAVSTGLLQQMDREQVSAVLGHEIGHVANGDMVTLTLVQGVLNTLVIVAARIVGRLVDSWLSGGRDRDGGGIGYFVSVMVLQLVFGLFASMIVMAFSRWREFRADAAGATLAGRGSMISALQRLQANHGESTLPQTMAAFGIAGHLATGFKRLFMSHPPLKERIAALQNASPHA</sequence>
<feature type="binding site" evidence="12">
    <location>
        <position position="146"/>
    </location>
    <ligand>
        <name>Zn(2+)</name>
        <dbReference type="ChEBI" id="CHEBI:29105"/>
        <note>catalytic</note>
    </ligand>
</feature>
<evidence type="ECO:0000256" key="3">
    <source>
        <dbReference type="ARBA" id="ARBA00022475"/>
    </source>
</evidence>
<keyword evidence="3 12" id="KW-1003">Cell membrane</keyword>
<evidence type="ECO:0000256" key="2">
    <source>
        <dbReference type="ARBA" id="ARBA00009779"/>
    </source>
</evidence>
<dbReference type="Proteomes" id="UP001620408">
    <property type="component" value="Unassembled WGS sequence"/>
</dbReference>
<dbReference type="CDD" id="cd07335">
    <property type="entry name" value="M48B_HtpX_like"/>
    <property type="match status" value="1"/>
</dbReference>
<proteinExistence type="inferred from homology"/>
<keyword evidence="8 12" id="KW-0862">Zinc</keyword>
<evidence type="ECO:0000313" key="15">
    <source>
        <dbReference type="Proteomes" id="UP001620408"/>
    </source>
</evidence>
<feature type="active site" evidence="12">
    <location>
        <position position="147"/>
    </location>
</feature>
<organism evidence="14 15">
    <name type="scientific">Dyella koreensis</name>
    <dbReference type="NCBI Taxonomy" id="311235"/>
    <lineage>
        <taxon>Bacteria</taxon>
        <taxon>Pseudomonadati</taxon>
        <taxon>Pseudomonadota</taxon>
        <taxon>Gammaproteobacteria</taxon>
        <taxon>Lysobacterales</taxon>
        <taxon>Rhodanobacteraceae</taxon>
        <taxon>Dyella</taxon>
    </lineage>
</organism>
<evidence type="ECO:0000256" key="6">
    <source>
        <dbReference type="ARBA" id="ARBA00022723"/>
    </source>
</evidence>
<evidence type="ECO:0000256" key="1">
    <source>
        <dbReference type="ARBA" id="ARBA00004651"/>
    </source>
</evidence>